<evidence type="ECO:0000313" key="2">
    <source>
        <dbReference type="EMBL" id="ORY90602.1"/>
    </source>
</evidence>
<dbReference type="EMBL" id="MCGN01000005">
    <property type="protein sequence ID" value="ORY96967.1"/>
    <property type="molecule type" value="Genomic_DNA"/>
</dbReference>
<proteinExistence type="predicted"/>
<evidence type="ECO:0000313" key="3">
    <source>
        <dbReference type="EMBL" id="ORY96967.1"/>
    </source>
</evidence>
<protein>
    <submittedName>
        <fullName evidence="3">Uncharacterized protein</fullName>
    </submittedName>
</protein>
<keyword evidence="1" id="KW-0175">Coiled coil</keyword>
<dbReference type="AlphaFoldDB" id="A0A1X2HDU2"/>
<gene>
    <name evidence="3" type="ORF">BCR43DRAFT_505747</name>
    <name evidence="2" type="ORF">BCR43DRAFT_509067</name>
</gene>
<feature type="coiled-coil region" evidence="1">
    <location>
        <begin position="8"/>
        <end position="42"/>
    </location>
</feature>
<reference evidence="3 4" key="1">
    <citation type="submission" date="2016-07" db="EMBL/GenBank/DDBJ databases">
        <title>Pervasive Adenine N6-methylation of Active Genes in Fungi.</title>
        <authorList>
            <consortium name="DOE Joint Genome Institute"/>
            <person name="Mondo S.J."/>
            <person name="Dannebaum R.O."/>
            <person name="Kuo R.C."/>
            <person name="Labutti K."/>
            <person name="Haridas S."/>
            <person name="Kuo A."/>
            <person name="Salamov A."/>
            <person name="Ahrendt S.R."/>
            <person name="Lipzen A."/>
            <person name="Sullivan W."/>
            <person name="Andreopoulos W.B."/>
            <person name="Clum A."/>
            <person name="Lindquist E."/>
            <person name="Daum C."/>
            <person name="Ramamoorthy G.K."/>
            <person name="Gryganskyi A."/>
            <person name="Culley D."/>
            <person name="Magnuson J.K."/>
            <person name="James T.Y."/>
            <person name="O'Malley M.A."/>
            <person name="Stajich J.E."/>
            <person name="Spatafora J.W."/>
            <person name="Visel A."/>
            <person name="Grigoriev I.V."/>
        </authorList>
    </citation>
    <scope>NUCLEOTIDE SEQUENCE [LARGE SCALE GENOMIC DNA]</scope>
    <source>
        <strain evidence="3 4">NRRL 2496</strain>
    </source>
</reference>
<accession>A0A1X2HDU2</accession>
<organism evidence="3 4">
    <name type="scientific">Syncephalastrum racemosum</name>
    <name type="common">Filamentous fungus</name>
    <dbReference type="NCBI Taxonomy" id="13706"/>
    <lineage>
        <taxon>Eukaryota</taxon>
        <taxon>Fungi</taxon>
        <taxon>Fungi incertae sedis</taxon>
        <taxon>Mucoromycota</taxon>
        <taxon>Mucoromycotina</taxon>
        <taxon>Mucoromycetes</taxon>
        <taxon>Mucorales</taxon>
        <taxon>Syncephalastraceae</taxon>
        <taxon>Syncephalastrum</taxon>
    </lineage>
</organism>
<dbReference type="EMBL" id="MCGN01000012">
    <property type="protein sequence ID" value="ORY90602.1"/>
    <property type="molecule type" value="Genomic_DNA"/>
</dbReference>
<comment type="caution">
    <text evidence="3">The sequence shown here is derived from an EMBL/GenBank/DDBJ whole genome shotgun (WGS) entry which is preliminary data.</text>
</comment>
<keyword evidence="4" id="KW-1185">Reference proteome</keyword>
<evidence type="ECO:0000313" key="4">
    <source>
        <dbReference type="Proteomes" id="UP000242180"/>
    </source>
</evidence>
<sequence length="103" mass="12472">MVEKGLQLQNKADTIDKKKNMVARLQQEINEYEESHLEYAEQIMDMARKCPYSTQRQRYAVFRTLFKRHNKNAYENDRLVRRIVRKVDRKQRASRASPDTEHM</sequence>
<evidence type="ECO:0000256" key="1">
    <source>
        <dbReference type="SAM" id="Coils"/>
    </source>
</evidence>
<dbReference type="InParanoid" id="A0A1X2HDU2"/>
<name>A0A1X2HDU2_SYNRA</name>
<dbReference type="Proteomes" id="UP000242180">
    <property type="component" value="Unassembled WGS sequence"/>
</dbReference>